<keyword evidence="2 6" id="KW-0812">Transmembrane</keyword>
<dbReference type="PANTHER" id="PTHR15549:SF27">
    <property type="entry name" value="CHITIN-BINDING TYPE-1 DOMAIN-CONTAINING PROTEIN"/>
    <property type="match status" value="1"/>
</dbReference>
<evidence type="ECO:0000313" key="7">
    <source>
        <dbReference type="EMBL" id="CAI6078374.1"/>
    </source>
</evidence>
<evidence type="ECO:0000256" key="3">
    <source>
        <dbReference type="ARBA" id="ARBA00022989"/>
    </source>
</evidence>
<sequence>MSDEVAKSLGATCPKGGSFYVCYDKPTQFVGCCSVDPCKTATGACPDDNLKYTSFDKYSFNALKPQLCVSEAPEVQWWTCAEAKPNPFMGCCSVNPCETGSGCPDGKIFAAKLNDKREQAEPFLTAEQRNASSGGLPTGAKVGIAVGAVLGFALIAGLAFFFWHRRRQQSASAMGSYEQYGGNYPESKVGGGGSHMSSYTATSTPSVATQMPYDPYAQQQANGQLYPHYNQAIQTQGGFPPSSVYLPNQRTPSPMSGHPVSGHPVPHQGQAFAAELHSESASDVYEGGKKPTPTELP</sequence>
<dbReference type="GO" id="GO:0016020">
    <property type="term" value="C:membrane"/>
    <property type="evidence" value="ECO:0007669"/>
    <property type="project" value="UniProtKB-SubCell"/>
</dbReference>
<feature type="compositionally biased region" description="Polar residues" evidence="5">
    <location>
        <begin position="245"/>
        <end position="254"/>
    </location>
</feature>
<dbReference type="AlphaFoldDB" id="A0AA35LU66"/>
<dbReference type="Proteomes" id="UP001160390">
    <property type="component" value="Unassembled WGS sequence"/>
</dbReference>
<organism evidence="7 8">
    <name type="scientific">Clonostachys chloroleuca</name>
    <dbReference type="NCBI Taxonomy" id="1926264"/>
    <lineage>
        <taxon>Eukaryota</taxon>
        <taxon>Fungi</taxon>
        <taxon>Dikarya</taxon>
        <taxon>Ascomycota</taxon>
        <taxon>Pezizomycotina</taxon>
        <taxon>Sordariomycetes</taxon>
        <taxon>Hypocreomycetidae</taxon>
        <taxon>Hypocreales</taxon>
        <taxon>Bionectriaceae</taxon>
        <taxon>Clonostachys</taxon>
    </lineage>
</organism>
<proteinExistence type="predicted"/>
<comment type="caution">
    <text evidence="7">The sequence shown here is derived from an EMBL/GenBank/DDBJ whole genome shotgun (WGS) entry which is preliminary data.</text>
</comment>
<dbReference type="CDD" id="cd12087">
    <property type="entry name" value="TM_EGFR-like"/>
    <property type="match status" value="1"/>
</dbReference>
<evidence type="ECO:0000256" key="6">
    <source>
        <dbReference type="SAM" id="Phobius"/>
    </source>
</evidence>
<feature type="region of interest" description="Disordered" evidence="5">
    <location>
        <begin position="237"/>
        <end position="297"/>
    </location>
</feature>
<feature type="transmembrane region" description="Helical" evidence="6">
    <location>
        <begin position="142"/>
        <end position="163"/>
    </location>
</feature>
<dbReference type="GO" id="GO:0071944">
    <property type="term" value="C:cell periphery"/>
    <property type="evidence" value="ECO:0007669"/>
    <property type="project" value="UniProtKB-ARBA"/>
</dbReference>
<accession>A0AA35LU66</accession>
<reference evidence="7" key="1">
    <citation type="submission" date="2023-01" db="EMBL/GenBank/DDBJ databases">
        <authorList>
            <person name="Piombo E."/>
        </authorList>
    </citation>
    <scope>NUCLEOTIDE SEQUENCE</scope>
</reference>
<name>A0AA35LU66_9HYPO</name>
<evidence type="ECO:0000256" key="1">
    <source>
        <dbReference type="ARBA" id="ARBA00004167"/>
    </source>
</evidence>
<evidence type="ECO:0000256" key="4">
    <source>
        <dbReference type="ARBA" id="ARBA00023136"/>
    </source>
</evidence>
<dbReference type="EMBL" id="CABFNP030000690">
    <property type="protein sequence ID" value="CAI6078374.1"/>
    <property type="molecule type" value="Genomic_DNA"/>
</dbReference>
<evidence type="ECO:0000256" key="2">
    <source>
        <dbReference type="ARBA" id="ARBA00022692"/>
    </source>
</evidence>
<evidence type="ECO:0000313" key="8">
    <source>
        <dbReference type="Proteomes" id="UP001160390"/>
    </source>
</evidence>
<dbReference type="PANTHER" id="PTHR15549">
    <property type="entry name" value="PAIRED IMMUNOGLOBULIN-LIKE TYPE 2 RECEPTOR"/>
    <property type="match status" value="1"/>
</dbReference>
<comment type="subcellular location">
    <subcellularLocation>
        <location evidence="1">Membrane</location>
        <topology evidence="1">Single-pass membrane protein</topology>
    </subcellularLocation>
</comment>
<keyword evidence="3 6" id="KW-1133">Transmembrane helix</keyword>
<evidence type="ECO:0000256" key="5">
    <source>
        <dbReference type="SAM" id="MobiDB-lite"/>
    </source>
</evidence>
<keyword evidence="8" id="KW-1185">Reference proteome</keyword>
<dbReference type="InterPro" id="IPR051694">
    <property type="entry name" value="Immunoregulatory_rcpt-like"/>
</dbReference>
<keyword evidence="4 6" id="KW-0472">Membrane</keyword>
<protein>
    <submittedName>
        <fullName evidence="7">Uncharacterized protein</fullName>
    </submittedName>
</protein>
<gene>
    <name evidence="7" type="ORF">CCHLO57077_00015263</name>
</gene>